<dbReference type="EMBL" id="AGUE01000056">
    <property type="protein sequence ID" value="EHL01271.1"/>
    <property type="molecule type" value="Genomic_DNA"/>
</dbReference>
<dbReference type="InParanoid" id="H0EJL0"/>
<dbReference type="HOGENOM" id="CLU_002540_2_1_1"/>
<evidence type="ECO:0000259" key="1">
    <source>
        <dbReference type="Pfam" id="PF12708"/>
    </source>
</evidence>
<dbReference type="InterPro" id="IPR024535">
    <property type="entry name" value="RHGA/B-epi-like_pectate_lyase"/>
</dbReference>
<comment type="caution">
    <text evidence="2">The sequence shown here is derived from an EMBL/GenBank/DDBJ whole genome shotgun (WGS) entry which is preliminary data.</text>
</comment>
<organism evidence="2 3">
    <name type="scientific">Glarea lozoyensis (strain ATCC 74030 / MF5533)</name>
    <dbReference type="NCBI Taxonomy" id="1104152"/>
    <lineage>
        <taxon>Eukaryota</taxon>
        <taxon>Fungi</taxon>
        <taxon>Dikarya</taxon>
        <taxon>Ascomycota</taxon>
        <taxon>Pezizomycotina</taxon>
        <taxon>Leotiomycetes</taxon>
        <taxon>Helotiales</taxon>
        <taxon>Helotiaceae</taxon>
        <taxon>Glarea</taxon>
    </lineage>
</organism>
<proteinExistence type="predicted"/>
<dbReference type="Gene3D" id="2.160.20.10">
    <property type="entry name" value="Single-stranded right-handed beta-helix, Pectin lyase-like"/>
    <property type="match status" value="3"/>
</dbReference>
<dbReference type="PANTHER" id="PTHR33928:SF2">
    <property type="entry name" value="PECTATE LYASE SUPERFAMILY PROTEIN DOMAIN-CONTAINING PROTEIN-RELATED"/>
    <property type="match status" value="1"/>
</dbReference>
<name>H0EJL0_GLAL7</name>
<gene>
    <name evidence="2" type="ORF">M7I_2738</name>
</gene>
<dbReference type="InterPro" id="IPR039279">
    <property type="entry name" value="QRT3-like"/>
</dbReference>
<dbReference type="AlphaFoldDB" id="H0EJL0"/>
<reference evidence="2 3" key="1">
    <citation type="journal article" date="2012" name="Eukaryot. Cell">
        <title>Genome sequence of the fungus Glarea lozoyensis: the first genome sequence of a species from the Helotiaceae family.</title>
        <authorList>
            <person name="Youssar L."/>
            <person name="Gruening B.A."/>
            <person name="Erxleben A."/>
            <person name="Guenther S."/>
            <person name="Huettel W."/>
        </authorList>
    </citation>
    <scope>NUCLEOTIDE SEQUENCE [LARGE SCALE GENOMIC DNA]</scope>
    <source>
        <strain evidence="3">ATCC 74030 / MF5533</strain>
    </source>
</reference>
<evidence type="ECO:0000313" key="3">
    <source>
        <dbReference type="Proteomes" id="UP000005446"/>
    </source>
</evidence>
<evidence type="ECO:0000313" key="2">
    <source>
        <dbReference type="EMBL" id="EHL01271.1"/>
    </source>
</evidence>
<feature type="domain" description="Rhamnogalacturonase A/B/Epimerase-like pectate lyase" evidence="1">
    <location>
        <begin position="124"/>
        <end position="188"/>
    </location>
</feature>
<dbReference type="SUPFAM" id="SSF51126">
    <property type="entry name" value="Pectin lyase-like"/>
    <property type="match status" value="1"/>
</dbReference>
<dbReference type="GO" id="GO:0004650">
    <property type="term" value="F:polygalacturonase activity"/>
    <property type="evidence" value="ECO:0007669"/>
    <property type="project" value="InterPro"/>
</dbReference>
<dbReference type="InterPro" id="IPR011050">
    <property type="entry name" value="Pectin_lyase_fold/virulence"/>
</dbReference>
<accession>H0EJL0</accession>
<dbReference type="Pfam" id="PF12708">
    <property type="entry name" value="Pect-lyase_RHGA_epim"/>
    <property type="match status" value="1"/>
</dbReference>
<keyword evidence="3" id="KW-1185">Reference proteome</keyword>
<dbReference type="InterPro" id="IPR012334">
    <property type="entry name" value="Pectin_lyas_fold"/>
</dbReference>
<dbReference type="Proteomes" id="UP000005446">
    <property type="component" value="Unassembled WGS sequence"/>
</dbReference>
<dbReference type="OrthoDB" id="1046782at2759"/>
<protein>
    <submittedName>
        <fullName evidence="2">Putative Glucan 1,3-beta-glucosidase</fullName>
    </submittedName>
</protein>
<sequence length="434" mass="47734">MRNIKLSNSVTAINQFWNWGWTFMGIEIENYSSPKTAGNLVLENIRLHQVDVAVQGESGTLLNGTPGYKKVQAWAQGHQYTLDTAPRNLQQPSEPFYRPESLTRRGRFYTRSKPQYERIPLDRFVSVRDAGAKGDGETDDTLALARVIQSAAENDQIVYIDAGTYKVTSTIYIPPNSKIVGETYPVILGYGAYFSQPTSPKAVLRVGNPGEAGIVELSDLILSTQGATSGAILIEWNLATPGHTPSGIWDVHTRIGGFKGSQLSYADCPASPNTISINLICIAAFASVYLSPSASGLYLENVWLWVADHDIDDPELRQTTIYGGRGFYSESRDGNIFLVGTASEHHAMYQYHFFSNCSTDCSKNPSSPKCQTRIFSLEARIQNVNVYNLNTIGVKEMINIDGEAIAEGKGNENVFPNSVAIFRSDGDKGYDRGL</sequence>
<dbReference type="PANTHER" id="PTHR33928">
    <property type="entry name" value="POLYGALACTURONASE QRT3"/>
    <property type="match status" value="1"/>
</dbReference>